<name>A0A151MTW8_ALLMI</name>
<sequence length="68" mass="7824">MLGMAIGPRDPAVALPGTSAWAPRNKDKLILETMRRKLTVICWLLRRNAQVQTFMRTSTNLEEYLCYL</sequence>
<evidence type="ECO:0000313" key="2">
    <source>
        <dbReference type="Proteomes" id="UP000050525"/>
    </source>
</evidence>
<accession>A0A151MTW8</accession>
<gene>
    <name evidence="1" type="ORF">Y1Q_0014170</name>
</gene>
<comment type="caution">
    <text evidence="1">The sequence shown here is derived from an EMBL/GenBank/DDBJ whole genome shotgun (WGS) entry which is preliminary data.</text>
</comment>
<dbReference type="Proteomes" id="UP000050525">
    <property type="component" value="Unassembled WGS sequence"/>
</dbReference>
<dbReference type="AlphaFoldDB" id="A0A151MTW8"/>
<evidence type="ECO:0000313" key="1">
    <source>
        <dbReference type="EMBL" id="KYO27970.1"/>
    </source>
</evidence>
<dbReference type="EMBL" id="AKHW03005050">
    <property type="protein sequence ID" value="KYO27970.1"/>
    <property type="molecule type" value="Genomic_DNA"/>
</dbReference>
<keyword evidence="2" id="KW-1185">Reference proteome</keyword>
<organism evidence="1 2">
    <name type="scientific">Alligator mississippiensis</name>
    <name type="common">American alligator</name>
    <dbReference type="NCBI Taxonomy" id="8496"/>
    <lineage>
        <taxon>Eukaryota</taxon>
        <taxon>Metazoa</taxon>
        <taxon>Chordata</taxon>
        <taxon>Craniata</taxon>
        <taxon>Vertebrata</taxon>
        <taxon>Euteleostomi</taxon>
        <taxon>Archelosauria</taxon>
        <taxon>Archosauria</taxon>
        <taxon>Crocodylia</taxon>
        <taxon>Alligatoridae</taxon>
        <taxon>Alligatorinae</taxon>
        <taxon>Alligator</taxon>
    </lineage>
</organism>
<protein>
    <submittedName>
        <fullName evidence="1">Uncharacterized protein</fullName>
    </submittedName>
</protein>
<proteinExistence type="predicted"/>
<reference evidence="1 2" key="1">
    <citation type="journal article" date="2012" name="Genome Biol.">
        <title>Sequencing three crocodilian genomes to illuminate the evolution of archosaurs and amniotes.</title>
        <authorList>
            <person name="St John J.A."/>
            <person name="Braun E.L."/>
            <person name="Isberg S.R."/>
            <person name="Miles L.G."/>
            <person name="Chong A.Y."/>
            <person name="Gongora J."/>
            <person name="Dalzell P."/>
            <person name="Moran C."/>
            <person name="Bed'hom B."/>
            <person name="Abzhanov A."/>
            <person name="Burgess S.C."/>
            <person name="Cooksey A.M."/>
            <person name="Castoe T.A."/>
            <person name="Crawford N.G."/>
            <person name="Densmore L.D."/>
            <person name="Drew J.C."/>
            <person name="Edwards S.V."/>
            <person name="Faircloth B.C."/>
            <person name="Fujita M.K."/>
            <person name="Greenwold M.J."/>
            <person name="Hoffmann F.G."/>
            <person name="Howard J.M."/>
            <person name="Iguchi T."/>
            <person name="Janes D.E."/>
            <person name="Khan S.Y."/>
            <person name="Kohno S."/>
            <person name="de Koning A.J."/>
            <person name="Lance S.L."/>
            <person name="McCarthy F.M."/>
            <person name="McCormack J.E."/>
            <person name="Merchant M.E."/>
            <person name="Peterson D.G."/>
            <person name="Pollock D.D."/>
            <person name="Pourmand N."/>
            <person name="Raney B.J."/>
            <person name="Roessler K.A."/>
            <person name="Sanford J.R."/>
            <person name="Sawyer R.H."/>
            <person name="Schmidt C.J."/>
            <person name="Triplett E.W."/>
            <person name="Tuberville T.D."/>
            <person name="Venegas-Anaya M."/>
            <person name="Howard J.T."/>
            <person name="Jarvis E.D."/>
            <person name="Guillette L.J.Jr."/>
            <person name="Glenn T.C."/>
            <person name="Green R.E."/>
            <person name="Ray D.A."/>
        </authorList>
    </citation>
    <scope>NUCLEOTIDE SEQUENCE [LARGE SCALE GENOMIC DNA]</scope>
    <source>
        <strain evidence="1">KSC_2009_1</strain>
    </source>
</reference>